<reference evidence="1" key="1">
    <citation type="submission" date="2021-10" db="EMBL/GenBank/DDBJ databases">
        <title>Tamlana sargassums sp. nov., and Tamlana laminarinivorans sp. nov., two new bacteria isolated from the brown alga.</title>
        <authorList>
            <person name="Li J."/>
        </authorList>
    </citation>
    <scope>NUCLEOTIDE SEQUENCE</scope>
    <source>
        <strain evidence="1">62-3</strain>
    </source>
</reference>
<dbReference type="EMBL" id="JAJAPX010000001">
    <property type="protein sequence ID" value="MCB4806714.1"/>
    <property type="molecule type" value="Genomic_DNA"/>
</dbReference>
<dbReference type="AlphaFoldDB" id="A0A9X1I4U5"/>
<accession>A0A9X1I4U5</accession>
<evidence type="ECO:0000313" key="1">
    <source>
        <dbReference type="EMBL" id="MCB4806714.1"/>
    </source>
</evidence>
<keyword evidence="2" id="KW-1185">Reference proteome</keyword>
<sequence>MHSKDRKASYNNIQLGELIDANAFNPLKINLFYKDFNTVVVLDNRLAEIFKIDFNTLHPYRTVSHISTAFDNTIWIFNQDQQKLELYNYKTNTVKAQTRPVQSEVLDIKSNYNYCWLLTKNFLYVYNYFGSLIKKITNEGYSKIAQSDENIILKKDNELFFLEENSTFARRIETSNLKINQFFVTNETLYIYNNESLQEFQLKI</sequence>
<evidence type="ECO:0000313" key="2">
    <source>
        <dbReference type="Proteomes" id="UP001139286"/>
    </source>
</evidence>
<dbReference type="SUPFAM" id="SSF82171">
    <property type="entry name" value="DPP6 N-terminal domain-like"/>
    <property type="match status" value="1"/>
</dbReference>
<organism evidence="1 2">
    <name type="scientific">Neotamlana sargassicola</name>
    <dbReference type="NCBI Taxonomy" id="2883125"/>
    <lineage>
        <taxon>Bacteria</taxon>
        <taxon>Pseudomonadati</taxon>
        <taxon>Bacteroidota</taxon>
        <taxon>Flavobacteriia</taxon>
        <taxon>Flavobacteriales</taxon>
        <taxon>Flavobacteriaceae</taxon>
        <taxon>Neotamlana</taxon>
    </lineage>
</organism>
<gene>
    <name evidence="1" type="ORF">LG651_00515</name>
</gene>
<dbReference type="Proteomes" id="UP001139286">
    <property type="component" value="Unassembled WGS sequence"/>
</dbReference>
<proteinExistence type="predicted"/>
<protein>
    <submittedName>
        <fullName evidence="1">Uncharacterized protein</fullName>
    </submittedName>
</protein>
<comment type="caution">
    <text evidence="1">The sequence shown here is derived from an EMBL/GenBank/DDBJ whole genome shotgun (WGS) entry which is preliminary data.</text>
</comment>
<name>A0A9X1I4U5_9FLAO</name>